<keyword evidence="2 13" id="KW-0963">Cytoplasm</keyword>
<dbReference type="Proteomes" id="UP000739538">
    <property type="component" value="Unassembled WGS sequence"/>
</dbReference>
<comment type="subcellular location">
    <subcellularLocation>
        <location evidence="13">Cytoplasm</location>
    </subcellularLocation>
</comment>
<keyword evidence="11 13" id="KW-0234">DNA repair</keyword>
<feature type="active site" evidence="13">
    <location>
        <position position="87"/>
    </location>
</feature>
<feature type="active site" evidence="13">
    <location>
        <position position="27"/>
    </location>
</feature>
<comment type="similarity">
    <text evidence="1 13">Belongs to the RuvC family.</text>
</comment>
<accession>A0A956SCS2</accession>
<feature type="active site" evidence="13">
    <location>
        <position position="160"/>
    </location>
</feature>
<keyword evidence="3 13" id="KW-0540">Nuclease</keyword>
<comment type="caution">
    <text evidence="15">The sequence shown here is derived from an EMBL/GenBank/DDBJ whole genome shotgun (WGS) entry which is preliminary data.</text>
</comment>
<evidence type="ECO:0000256" key="12">
    <source>
        <dbReference type="ARBA" id="ARBA00029354"/>
    </source>
</evidence>
<dbReference type="EC" id="3.1.21.10" evidence="13 14"/>
<evidence type="ECO:0000256" key="13">
    <source>
        <dbReference type="HAMAP-Rule" id="MF_00034"/>
    </source>
</evidence>
<feature type="binding site" evidence="13">
    <location>
        <position position="87"/>
    </location>
    <ligand>
        <name>Mg(2+)</name>
        <dbReference type="ChEBI" id="CHEBI:18420"/>
        <label>2</label>
    </ligand>
</feature>
<keyword evidence="7 13" id="KW-0378">Hydrolase</keyword>
<evidence type="ECO:0000256" key="9">
    <source>
        <dbReference type="ARBA" id="ARBA00023125"/>
    </source>
</evidence>
<feature type="binding site" evidence="13">
    <location>
        <position position="27"/>
    </location>
    <ligand>
        <name>Mg(2+)</name>
        <dbReference type="ChEBI" id="CHEBI:18420"/>
        <label>1</label>
    </ligand>
</feature>
<organism evidence="15 16">
    <name type="scientific">Eiseniibacteriota bacterium</name>
    <dbReference type="NCBI Taxonomy" id="2212470"/>
    <lineage>
        <taxon>Bacteria</taxon>
        <taxon>Candidatus Eiseniibacteriota</taxon>
    </lineage>
</organism>
<reference evidence="15" key="1">
    <citation type="submission" date="2020-04" db="EMBL/GenBank/DDBJ databases">
        <authorList>
            <person name="Zhang T."/>
        </authorList>
    </citation>
    <scope>NUCLEOTIDE SEQUENCE</scope>
    <source>
        <strain evidence="15">HKST-UBA02</strain>
    </source>
</reference>
<evidence type="ECO:0000256" key="10">
    <source>
        <dbReference type="ARBA" id="ARBA00023172"/>
    </source>
</evidence>
<dbReference type="AlphaFoldDB" id="A0A956SCS2"/>
<evidence type="ECO:0000313" key="15">
    <source>
        <dbReference type="EMBL" id="MCA9754699.1"/>
    </source>
</evidence>
<dbReference type="PANTHER" id="PTHR30194:SF3">
    <property type="entry name" value="CROSSOVER JUNCTION ENDODEOXYRIBONUCLEASE RUVC"/>
    <property type="match status" value="1"/>
</dbReference>
<dbReference type="Gene3D" id="3.30.420.10">
    <property type="entry name" value="Ribonuclease H-like superfamily/Ribonuclease H"/>
    <property type="match status" value="1"/>
</dbReference>
<keyword evidence="9 13" id="KW-0238">DNA-binding</keyword>
<proteinExistence type="inferred from homology"/>
<evidence type="ECO:0000256" key="2">
    <source>
        <dbReference type="ARBA" id="ARBA00022490"/>
    </source>
</evidence>
<sequence length="188" mass="19987">MPSPPPSSSTANSPRIGAQEIRILGLDPGSRRLGYGLITQRRGQWGRLDSGVIRLPEKRPLVDRLRLAYEGVVALIEAQQPNHIAIEDCFVAHSARAALVLGHVRGVLLLAASGSGAEIFEFAPRSVKLASVGQGGASKEQVQQMVPRLLAACPAQLSADEADALAVAWCCANQLRSPARLAERGTVR</sequence>
<reference evidence="15" key="2">
    <citation type="journal article" date="2021" name="Microbiome">
        <title>Successional dynamics and alternative stable states in a saline activated sludge microbial community over 9 years.</title>
        <authorList>
            <person name="Wang Y."/>
            <person name="Ye J."/>
            <person name="Ju F."/>
            <person name="Liu L."/>
            <person name="Boyd J.A."/>
            <person name="Deng Y."/>
            <person name="Parks D.H."/>
            <person name="Jiang X."/>
            <person name="Yin X."/>
            <person name="Woodcroft B.J."/>
            <person name="Tyson G.W."/>
            <person name="Hugenholtz P."/>
            <person name="Polz M.F."/>
            <person name="Zhang T."/>
        </authorList>
    </citation>
    <scope>NUCLEOTIDE SEQUENCE</scope>
    <source>
        <strain evidence="15">HKST-UBA02</strain>
    </source>
</reference>
<evidence type="ECO:0000256" key="4">
    <source>
        <dbReference type="ARBA" id="ARBA00022723"/>
    </source>
</evidence>
<keyword evidence="5 13" id="KW-0255">Endonuclease</keyword>
<comment type="function">
    <text evidence="13">The RuvA-RuvB-RuvC complex processes Holliday junction (HJ) DNA during genetic recombination and DNA repair. Endonuclease that resolves HJ intermediates. Cleaves cruciform DNA by making single-stranded nicks across the HJ at symmetrical positions within the homologous arms, yielding a 5'-phosphate and a 3'-hydroxyl group; requires a central core of homology in the junction. The consensus cleavage sequence is 5'-(A/T)TT(C/G)-3'. Cleavage occurs on the 3'-side of the TT dinucleotide at the point of strand exchange. HJ branch migration catalyzed by RuvA-RuvB allows RuvC to scan DNA until it finds its consensus sequence, where it cleaves and resolves the cruciform DNA.</text>
</comment>
<evidence type="ECO:0000256" key="14">
    <source>
        <dbReference type="NCBIfam" id="TIGR00228"/>
    </source>
</evidence>
<keyword evidence="6 13" id="KW-0227">DNA damage</keyword>
<dbReference type="CDD" id="cd16962">
    <property type="entry name" value="RuvC"/>
    <property type="match status" value="1"/>
</dbReference>
<evidence type="ECO:0000256" key="11">
    <source>
        <dbReference type="ARBA" id="ARBA00023204"/>
    </source>
</evidence>
<evidence type="ECO:0000256" key="5">
    <source>
        <dbReference type="ARBA" id="ARBA00022759"/>
    </source>
</evidence>
<comment type="subunit">
    <text evidence="13">Homodimer which binds Holliday junction (HJ) DNA. The HJ becomes 2-fold symmetrical on binding to RuvC with unstacked arms; it has a different conformation from HJ DNA in complex with RuvA. In the full resolvosome a probable DNA-RuvA(4)-RuvB(12)-RuvC(2) complex forms which resolves the HJ.</text>
</comment>
<comment type="catalytic activity">
    <reaction evidence="12 13">
        <text>Endonucleolytic cleavage at a junction such as a reciprocal single-stranded crossover between two homologous DNA duplexes (Holliday junction).</text>
        <dbReference type="EC" id="3.1.21.10"/>
    </reaction>
</comment>
<gene>
    <name evidence="13 15" type="primary">ruvC</name>
    <name evidence="15" type="ORF">KDA27_02775</name>
</gene>
<dbReference type="GO" id="GO:0000287">
    <property type="term" value="F:magnesium ion binding"/>
    <property type="evidence" value="ECO:0007669"/>
    <property type="project" value="UniProtKB-UniRule"/>
</dbReference>
<dbReference type="SUPFAM" id="SSF53098">
    <property type="entry name" value="Ribonuclease H-like"/>
    <property type="match status" value="1"/>
</dbReference>
<evidence type="ECO:0000256" key="6">
    <source>
        <dbReference type="ARBA" id="ARBA00022763"/>
    </source>
</evidence>
<dbReference type="InterPro" id="IPR036397">
    <property type="entry name" value="RNaseH_sf"/>
</dbReference>
<dbReference type="InterPro" id="IPR002176">
    <property type="entry name" value="X-over_junc_endoDNase_RuvC"/>
</dbReference>
<dbReference type="GO" id="GO:0005737">
    <property type="term" value="C:cytoplasm"/>
    <property type="evidence" value="ECO:0007669"/>
    <property type="project" value="UniProtKB-SubCell"/>
</dbReference>
<evidence type="ECO:0000256" key="3">
    <source>
        <dbReference type="ARBA" id="ARBA00022722"/>
    </source>
</evidence>
<dbReference type="GO" id="GO:0048476">
    <property type="term" value="C:Holliday junction resolvase complex"/>
    <property type="evidence" value="ECO:0007669"/>
    <property type="project" value="UniProtKB-UniRule"/>
</dbReference>
<dbReference type="InterPro" id="IPR020563">
    <property type="entry name" value="X-over_junc_endoDNase_Mg_BS"/>
</dbReference>
<dbReference type="EMBL" id="JAGQHS010000008">
    <property type="protein sequence ID" value="MCA9754699.1"/>
    <property type="molecule type" value="Genomic_DNA"/>
</dbReference>
<dbReference type="FunFam" id="3.30.420.10:FF:000002">
    <property type="entry name" value="Crossover junction endodeoxyribonuclease RuvC"/>
    <property type="match status" value="1"/>
</dbReference>
<keyword evidence="10 13" id="KW-0233">DNA recombination</keyword>
<name>A0A956SCS2_UNCEI</name>
<dbReference type="NCBIfam" id="TIGR00228">
    <property type="entry name" value="ruvC"/>
    <property type="match status" value="1"/>
</dbReference>
<dbReference type="InterPro" id="IPR012337">
    <property type="entry name" value="RNaseH-like_sf"/>
</dbReference>
<keyword evidence="4 13" id="KW-0479">Metal-binding</keyword>
<dbReference type="PANTHER" id="PTHR30194">
    <property type="entry name" value="CROSSOVER JUNCTION ENDODEOXYRIBONUCLEASE RUVC"/>
    <property type="match status" value="1"/>
</dbReference>
<evidence type="ECO:0000256" key="8">
    <source>
        <dbReference type="ARBA" id="ARBA00022842"/>
    </source>
</evidence>
<dbReference type="HAMAP" id="MF_00034">
    <property type="entry name" value="RuvC"/>
    <property type="match status" value="1"/>
</dbReference>
<dbReference type="GO" id="GO:0006310">
    <property type="term" value="P:DNA recombination"/>
    <property type="evidence" value="ECO:0007669"/>
    <property type="project" value="UniProtKB-UniRule"/>
</dbReference>
<dbReference type="GO" id="GO:0003677">
    <property type="term" value="F:DNA binding"/>
    <property type="evidence" value="ECO:0007669"/>
    <property type="project" value="UniProtKB-KW"/>
</dbReference>
<protein>
    <recommendedName>
        <fullName evidence="13 14">Crossover junction endodeoxyribonuclease RuvC</fullName>
        <ecNumber evidence="13 14">3.1.21.10</ecNumber>
    </recommendedName>
    <alternativeName>
        <fullName evidence="13">Holliday junction nuclease RuvC</fullName>
    </alternativeName>
    <alternativeName>
        <fullName evidence="13">Holliday junction resolvase RuvC</fullName>
    </alternativeName>
</protein>
<dbReference type="GO" id="GO:0008821">
    <property type="term" value="F:crossover junction DNA endonuclease activity"/>
    <property type="evidence" value="ECO:0007669"/>
    <property type="project" value="UniProtKB-UniRule"/>
</dbReference>
<dbReference type="GO" id="GO:0006281">
    <property type="term" value="P:DNA repair"/>
    <property type="evidence" value="ECO:0007669"/>
    <property type="project" value="UniProtKB-UniRule"/>
</dbReference>
<evidence type="ECO:0000256" key="7">
    <source>
        <dbReference type="ARBA" id="ARBA00022801"/>
    </source>
</evidence>
<feature type="binding site" evidence="13">
    <location>
        <position position="160"/>
    </location>
    <ligand>
        <name>Mg(2+)</name>
        <dbReference type="ChEBI" id="CHEBI:18420"/>
        <label>1</label>
    </ligand>
</feature>
<dbReference type="PRINTS" id="PR00696">
    <property type="entry name" value="RSOLVASERUVC"/>
</dbReference>
<evidence type="ECO:0000256" key="1">
    <source>
        <dbReference type="ARBA" id="ARBA00009518"/>
    </source>
</evidence>
<evidence type="ECO:0000313" key="16">
    <source>
        <dbReference type="Proteomes" id="UP000739538"/>
    </source>
</evidence>
<keyword evidence="8 13" id="KW-0460">Magnesium</keyword>
<dbReference type="PROSITE" id="PS01321">
    <property type="entry name" value="RUVC"/>
    <property type="match status" value="1"/>
</dbReference>
<comment type="cofactor">
    <cofactor evidence="13">
        <name>Mg(2+)</name>
        <dbReference type="ChEBI" id="CHEBI:18420"/>
    </cofactor>
    <text evidence="13">Binds 2 Mg(2+) ion per subunit.</text>
</comment>
<dbReference type="Pfam" id="PF02075">
    <property type="entry name" value="RuvC"/>
    <property type="match status" value="1"/>
</dbReference>